<keyword evidence="6 11" id="KW-0812">Transmembrane</keyword>
<dbReference type="Pfam" id="PF12019">
    <property type="entry name" value="GspH"/>
    <property type="match status" value="1"/>
</dbReference>
<evidence type="ECO:0000256" key="4">
    <source>
        <dbReference type="ARBA" id="ARBA00022481"/>
    </source>
</evidence>
<protein>
    <recommendedName>
        <fullName evidence="2">Type II secretion system protein H</fullName>
    </recommendedName>
    <alternativeName>
        <fullName evidence="10">General secretion pathway protein H</fullName>
    </alternativeName>
</protein>
<dbReference type="NCBIfam" id="TIGR02532">
    <property type="entry name" value="IV_pilin_GFxxxE"/>
    <property type="match status" value="1"/>
</dbReference>
<dbReference type="InterPro" id="IPR012902">
    <property type="entry name" value="N_methyl_site"/>
</dbReference>
<feature type="transmembrane region" description="Helical" evidence="11">
    <location>
        <begin position="12"/>
        <end position="31"/>
    </location>
</feature>
<evidence type="ECO:0000256" key="10">
    <source>
        <dbReference type="ARBA" id="ARBA00030775"/>
    </source>
</evidence>
<keyword evidence="5" id="KW-0997">Cell inner membrane</keyword>
<evidence type="ECO:0000256" key="11">
    <source>
        <dbReference type="SAM" id="Phobius"/>
    </source>
</evidence>
<evidence type="ECO:0000256" key="1">
    <source>
        <dbReference type="ARBA" id="ARBA00004377"/>
    </source>
</evidence>
<dbReference type="InterPro" id="IPR045584">
    <property type="entry name" value="Pilin-like"/>
</dbReference>
<evidence type="ECO:0000256" key="8">
    <source>
        <dbReference type="ARBA" id="ARBA00023136"/>
    </source>
</evidence>
<dbReference type="Gene3D" id="3.30.700.10">
    <property type="entry name" value="Glycoprotein, Type 4 Pilin"/>
    <property type="match status" value="1"/>
</dbReference>
<dbReference type="Pfam" id="PF07963">
    <property type="entry name" value="N_methyl"/>
    <property type="match status" value="1"/>
</dbReference>
<sequence>MRTEAGFSFVELMVVIALIGILSAISLPSFLRTLPEKRLKNAARNLYADMQKARLLAVRKNKKVPVKFITSVSPGYYYFDSNDNKKWDSGEFRKNLSDYENVDYGRGKAVKKWDNESFTEIKTNITFGVTGTANQGTTYLHNQNQDVCYAITTTTYGTVKVRRFNGTSWDKD</sequence>
<accession>A0A521G3F3</accession>
<dbReference type="AlphaFoldDB" id="A0A521G3F3"/>
<evidence type="ECO:0000313" key="14">
    <source>
        <dbReference type="Proteomes" id="UP000316238"/>
    </source>
</evidence>
<dbReference type="GO" id="GO:0015627">
    <property type="term" value="C:type II protein secretion system complex"/>
    <property type="evidence" value="ECO:0007669"/>
    <property type="project" value="InterPro"/>
</dbReference>
<evidence type="ECO:0000256" key="7">
    <source>
        <dbReference type="ARBA" id="ARBA00022989"/>
    </source>
</evidence>
<keyword evidence="4" id="KW-0488">Methylation</keyword>
<organism evidence="13 14">
    <name type="scientific">Candidatus Electronema aureum</name>
    <dbReference type="NCBI Taxonomy" id="2005002"/>
    <lineage>
        <taxon>Bacteria</taxon>
        <taxon>Pseudomonadati</taxon>
        <taxon>Thermodesulfobacteriota</taxon>
        <taxon>Desulfobulbia</taxon>
        <taxon>Desulfobulbales</taxon>
        <taxon>Desulfobulbaceae</taxon>
        <taxon>Candidatus Electronema</taxon>
    </lineage>
</organism>
<comment type="similarity">
    <text evidence="9">Belongs to the GSP H family.</text>
</comment>
<dbReference type="InterPro" id="IPR022346">
    <property type="entry name" value="T2SS_GspH"/>
</dbReference>
<keyword evidence="8 11" id="KW-0472">Membrane</keyword>
<evidence type="ECO:0000256" key="5">
    <source>
        <dbReference type="ARBA" id="ARBA00022519"/>
    </source>
</evidence>
<dbReference type="GO" id="GO:0005886">
    <property type="term" value="C:plasma membrane"/>
    <property type="evidence" value="ECO:0007669"/>
    <property type="project" value="UniProtKB-SubCell"/>
</dbReference>
<evidence type="ECO:0000259" key="12">
    <source>
        <dbReference type="Pfam" id="PF12019"/>
    </source>
</evidence>
<keyword evidence="7 11" id="KW-1133">Transmembrane helix</keyword>
<keyword evidence="14" id="KW-1185">Reference proteome</keyword>
<dbReference type="SUPFAM" id="SSF54523">
    <property type="entry name" value="Pili subunits"/>
    <property type="match status" value="1"/>
</dbReference>
<evidence type="ECO:0000256" key="9">
    <source>
        <dbReference type="ARBA" id="ARBA00025772"/>
    </source>
</evidence>
<dbReference type="GO" id="GO:0015628">
    <property type="term" value="P:protein secretion by the type II secretion system"/>
    <property type="evidence" value="ECO:0007669"/>
    <property type="project" value="InterPro"/>
</dbReference>
<comment type="caution">
    <text evidence="13">The sequence shown here is derived from an EMBL/GenBank/DDBJ whole genome shotgun (WGS) entry which is preliminary data.</text>
</comment>
<reference evidence="13" key="1">
    <citation type="submission" date="2017-07" db="EMBL/GenBank/DDBJ databases">
        <title>The cable genome - Insights into the physiology and evolution of filamentous bacteria capable of sulfide oxidation via long distance electron transfer.</title>
        <authorList>
            <person name="Thorup C."/>
            <person name="Bjerg J.T."/>
            <person name="Schreiber L."/>
            <person name="Nielsen L.P."/>
            <person name="Kjeldsen K.U."/>
            <person name="Boesen T."/>
            <person name="Boggild A."/>
            <person name="Meysman F."/>
            <person name="Geelhoed J."/>
            <person name="Schramm A."/>
        </authorList>
    </citation>
    <scope>NUCLEOTIDE SEQUENCE [LARGE SCALE GENOMIC DNA]</scope>
    <source>
        <strain evidence="13">GS</strain>
    </source>
</reference>
<comment type="subcellular location">
    <subcellularLocation>
        <location evidence="1">Cell inner membrane</location>
        <topology evidence="1">Single-pass membrane protein</topology>
    </subcellularLocation>
</comment>
<evidence type="ECO:0000256" key="2">
    <source>
        <dbReference type="ARBA" id="ARBA00021549"/>
    </source>
</evidence>
<evidence type="ECO:0000313" key="13">
    <source>
        <dbReference type="EMBL" id="TAA75411.1"/>
    </source>
</evidence>
<dbReference type="Proteomes" id="UP000316238">
    <property type="component" value="Unassembled WGS sequence"/>
</dbReference>
<feature type="domain" description="General secretion pathway GspH" evidence="12">
    <location>
        <begin position="42"/>
        <end position="154"/>
    </location>
</feature>
<evidence type="ECO:0000256" key="3">
    <source>
        <dbReference type="ARBA" id="ARBA00022475"/>
    </source>
</evidence>
<proteinExistence type="inferred from homology"/>
<keyword evidence="3" id="KW-1003">Cell membrane</keyword>
<evidence type="ECO:0000256" key="6">
    <source>
        <dbReference type="ARBA" id="ARBA00022692"/>
    </source>
</evidence>
<name>A0A521G3F3_9BACT</name>
<dbReference type="EMBL" id="NQJD01000007">
    <property type="protein sequence ID" value="TAA75411.1"/>
    <property type="molecule type" value="Genomic_DNA"/>
</dbReference>
<gene>
    <name evidence="13" type="ORF">CDV28_10758</name>
</gene>